<gene>
    <name evidence="1" type="ORF">QBC35DRAFT_494950</name>
</gene>
<sequence length="263" mass="29516">MTTNSTAIGTMELGVLSYELLKAHDRNEIEKLIRVLSEDGLFFLNLSGPSAKDALADIPPLVRHQRQFFEQEPSTKSEYHNGLRYKGYYGTDFGVEKLHFGREEHLQGTLNIPSAFQPVASKLASTSAFMDSVLREIGILLTTSMNPPVPQALDHPEKPGLSNLTVAISKAKAGTILEPTHSDPGVLTMTFYDEPFLEVLDRKTRGWRVVEVKDNMPIINVGQELEKNSDDRLYAPVHQARHRENEIDLVMFDLFESPRTVPV</sequence>
<feature type="non-terminal residue" evidence="1">
    <location>
        <position position="263"/>
    </location>
</feature>
<protein>
    <submittedName>
        <fullName evidence="1">Uncharacterized protein</fullName>
    </submittedName>
</protein>
<evidence type="ECO:0000313" key="1">
    <source>
        <dbReference type="EMBL" id="KAK4189002.1"/>
    </source>
</evidence>
<reference evidence="1" key="2">
    <citation type="submission" date="2023-05" db="EMBL/GenBank/DDBJ databases">
        <authorList>
            <consortium name="Lawrence Berkeley National Laboratory"/>
            <person name="Steindorff A."/>
            <person name="Hensen N."/>
            <person name="Bonometti L."/>
            <person name="Westerberg I."/>
            <person name="Brannstrom I.O."/>
            <person name="Guillou S."/>
            <person name="Cros-Aarteil S."/>
            <person name="Calhoun S."/>
            <person name="Haridas S."/>
            <person name="Kuo A."/>
            <person name="Mondo S."/>
            <person name="Pangilinan J."/>
            <person name="Riley R."/>
            <person name="Labutti K."/>
            <person name="Andreopoulos B."/>
            <person name="Lipzen A."/>
            <person name="Chen C."/>
            <person name="Yanf M."/>
            <person name="Daum C."/>
            <person name="Ng V."/>
            <person name="Clum A."/>
            <person name="Ohm R."/>
            <person name="Martin F."/>
            <person name="Silar P."/>
            <person name="Natvig D."/>
            <person name="Lalanne C."/>
            <person name="Gautier V."/>
            <person name="Ament-Velasquez S.L."/>
            <person name="Kruys A."/>
            <person name="Hutchinson M.I."/>
            <person name="Powell A.J."/>
            <person name="Barry K."/>
            <person name="Miller A.N."/>
            <person name="Grigoriev I.V."/>
            <person name="Debuchy R."/>
            <person name="Gladieux P."/>
            <person name="Thoren M.H."/>
            <person name="Johannesson H."/>
        </authorList>
    </citation>
    <scope>NUCLEOTIDE SEQUENCE</scope>
    <source>
        <strain evidence="1">PSN309</strain>
    </source>
</reference>
<proteinExistence type="predicted"/>
<dbReference type="EMBL" id="MU864381">
    <property type="protein sequence ID" value="KAK4189002.1"/>
    <property type="molecule type" value="Genomic_DNA"/>
</dbReference>
<dbReference type="InterPro" id="IPR027443">
    <property type="entry name" value="IPNS-like_sf"/>
</dbReference>
<organism evidence="1 2">
    <name type="scientific">Podospora australis</name>
    <dbReference type="NCBI Taxonomy" id="1536484"/>
    <lineage>
        <taxon>Eukaryota</taxon>
        <taxon>Fungi</taxon>
        <taxon>Dikarya</taxon>
        <taxon>Ascomycota</taxon>
        <taxon>Pezizomycotina</taxon>
        <taxon>Sordariomycetes</taxon>
        <taxon>Sordariomycetidae</taxon>
        <taxon>Sordariales</taxon>
        <taxon>Podosporaceae</taxon>
        <taxon>Podospora</taxon>
    </lineage>
</organism>
<keyword evidence="2" id="KW-1185">Reference proteome</keyword>
<dbReference type="AlphaFoldDB" id="A0AAN6WYV2"/>
<name>A0AAN6WYV2_9PEZI</name>
<dbReference type="Gene3D" id="2.60.120.330">
    <property type="entry name" value="B-lactam Antibiotic, Isopenicillin N Synthase, Chain"/>
    <property type="match status" value="1"/>
</dbReference>
<evidence type="ECO:0000313" key="2">
    <source>
        <dbReference type="Proteomes" id="UP001302126"/>
    </source>
</evidence>
<dbReference type="SUPFAM" id="SSF51197">
    <property type="entry name" value="Clavaminate synthase-like"/>
    <property type="match status" value="1"/>
</dbReference>
<comment type="caution">
    <text evidence="1">The sequence shown here is derived from an EMBL/GenBank/DDBJ whole genome shotgun (WGS) entry which is preliminary data.</text>
</comment>
<accession>A0AAN6WYV2</accession>
<reference evidence="1" key="1">
    <citation type="journal article" date="2023" name="Mol. Phylogenet. Evol.">
        <title>Genome-scale phylogeny and comparative genomics of the fungal order Sordariales.</title>
        <authorList>
            <person name="Hensen N."/>
            <person name="Bonometti L."/>
            <person name="Westerberg I."/>
            <person name="Brannstrom I.O."/>
            <person name="Guillou S."/>
            <person name="Cros-Aarteil S."/>
            <person name="Calhoun S."/>
            <person name="Haridas S."/>
            <person name="Kuo A."/>
            <person name="Mondo S."/>
            <person name="Pangilinan J."/>
            <person name="Riley R."/>
            <person name="LaButti K."/>
            <person name="Andreopoulos B."/>
            <person name="Lipzen A."/>
            <person name="Chen C."/>
            <person name="Yan M."/>
            <person name="Daum C."/>
            <person name="Ng V."/>
            <person name="Clum A."/>
            <person name="Steindorff A."/>
            <person name="Ohm R.A."/>
            <person name="Martin F."/>
            <person name="Silar P."/>
            <person name="Natvig D.O."/>
            <person name="Lalanne C."/>
            <person name="Gautier V."/>
            <person name="Ament-Velasquez S.L."/>
            <person name="Kruys A."/>
            <person name="Hutchinson M.I."/>
            <person name="Powell A.J."/>
            <person name="Barry K."/>
            <person name="Miller A.N."/>
            <person name="Grigoriev I.V."/>
            <person name="Debuchy R."/>
            <person name="Gladieux P."/>
            <person name="Hiltunen Thoren M."/>
            <person name="Johannesson H."/>
        </authorList>
    </citation>
    <scope>NUCLEOTIDE SEQUENCE</scope>
    <source>
        <strain evidence="1">PSN309</strain>
    </source>
</reference>
<dbReference type="Proteomes" id="UP001302126">
    <property type="component" value="Unassembled WGS sequence"/>
</dbReference>